<proteinExistence type="predicted"/>
<dbReference type="Pfam" id="PF20037">
    <property type="entry name" value="DUF6440"/>
    <property type="match status" value="1"/>
</dbReference>
<dbReference type="Proteomes" id="UP000809081">
    <property type="component" value="Unassembled WGS sequence"/>
</dbReference>
<feature type="domain" description="DUF6440" evidence="1">
    <location>
        <begin position="27"/>
        <end position="66"/>
    </location>
</feature>
<dbReference type="EMBL" id="JAFBEI010000018">
    <property type="protein sequence ID" value="MBM7636178.1"/>
    <property type="molecule type" value="Genomic_DNA"/>
</dbReference>
<reference evidence="2 3" key="1">
    <citation type="submission" date="2021-01" db="EMBL/GenBank/DDBJ databases">
        <title>Genomic Encyclopedia of Type Strains, Phase IV (KMG-IV): sequencing the most valuable type-strain genomes for metagenomic binning, comparative biology and taxonomic classification.</title>
        <authorList>
            <person name="Goeker M."/>
        </authorList>
    </citation>
    <scope>NUCLEOTIDE SEQUENCE [LARGE SCALE GENOMIC DNA]</scope>
    <source>
        <strain evidence="2 3">DSM 27513</strain>
    </source>
</reference>
<gene>
    <name evidence="2" type="ORF">JOC31_000997</name>
</gene>
<keyword evidence="3" id="KW-1185">Reference proteome</keyword>
<dbReference type="RefSeq" id="WP_239551656.1">
    <property type="nucleotide sequence ID" value="NZ_JAFBEI010000018.1"/>
</dbReference>
<name>A0ABS2PMZ3_9STRE</name>
<evidence type="ECO:0000313" key="2">
    <source>
        <dbReference type="EMBL" id="MBM7636178.1"/>
    </source>
</evidence>
<dbReference type="InterPro" id="IPR045515">
    <property type="entry name" value="DUF6440"/>
</dbReference>
<accession>A0ABS2PMZ3</accession>
<protein>
    <recommendedName>
        <fullName evidence="1">DUF6440 domain-containing protein</fullName>
    </recommendedName>
</protein>
<sequence length="75" mass="8605">MMDKNDIKQYKQDLSERFFGLNFDNKAHNLKFIVDRETGVEYLAMGGGFSPVLTPLVDVDGRPKINQLWKEGKLS</sequence>
<organism evidence="2 3">
    <name type="scientific">Streptococcus saliviloxodontae</name>
    <dbReference type="NCBI Taxonomy" id="1349416"/>
    <lineage>
        <taxon>Bacteria</taxon>
        <taxon>Bacillati</taxon>
        <taxon>Bacillota</taxon>
        <taxon>Bacilli</taxon>
        <taxon>Lactobacillales</taxon>
        <taxon>Streptococcaceae</taxon>
        <taxon>Streptococcus</taxon>
    </lineage>
</organism>
<evidence type="ECO:0000259" key="1">
    <source>
        <dbReference type="Pfam" id="PF20037"/>
    </source>
</evidence>
<comment type="caution">
    <text evidence="2">The sequence shown here is derived from an EMBL/GenBank/DDBJ whole genome shotgun (WGS) entry which is preliminary data.</text>
</comment>
<evidence type="ECO:0000313" key="3">
    <source>
        <dbReference type="Proteomes" id="UP000809081"/>
    </source>
</evidence>